<dbReference type="GO" id="GO:0055085">
    <property type="term" value="P:transmembrane transport"/>
    <property type="evidence" value="ECO:0007669"/>
    <property type="project" value="InterPro"/>
</dbReference>
<comment type="similarity">
    <text evidence="7">Belongs to the binding-protein-dependent transport system permease family.</text>
</comment>
<evidence type="ECO:0000256" key="5">
    <source>
        <dbReference type="ARBA" id="ARBA00022989"/>
    </source>
</evidence>
<reference evidence="9" key="1">
    <citation type="journal article" date="2020" name="mSystems">
        <title>Genome- and Community-Level Interaction Insights into Carbon Utilization and Element Cycling Functions of Hydrothermarchaeota in Hydrothermal Sediment.</title>
        <authorList>
            <person name="Zhou Z."/>
            <person name="Liu Y."/>
            <person name="Xu W."/>
            <person name="Pan J."/>
            <person name="Luo Z.H."/>
            <person name="Li M."/>
        </authorList>
    </citation>
    <scope>NUCLEOTIDE SEQUENCE [LARGE SCALE GENOMIC DNA]</scope>
    <source>
        <strain evidence="9">SpSt-732</strain>
    </source>
</reference>
<dbReference type="PANTHER" id="PTHR43386">
    <property type="entry name" value="OLIGOPEPTIDE TRANSPORT SYSTEM PERMEASE PROTEIN APPC"/>
    <property type="match status" value="1"/>
</dbReference>
<feature type="transmembrane region" description="Helical" evidence="7">
    <location>
        <begin position="87"/>
        <end position="106"/>
    </location>
</feature>
<name>A0A7C4BCP4_9CREN</name>
<dbReference type="InterPro" id="IPR000515">
    <property type="entry name" value="MetI-like"/>
</dbReference>
<evidence type="ECO:0000313" key="9">
    <source>
        <dbReference type="EMBL" id="HGI88159.1"/>
    </source>
</evidence>
<keyword evidence="2 7" id="KW-0813">Transport</keyword>
<dbReference type="InterPro" id="IPR050366">
    <property type="entry name" value="BP-dependent_transpt_permease"/>
</dbReference>
<evidence type="ECO:0000256" key="1">
    <source>
        <dbReference type="ARBA" id="ARBA00004651"/>
    </source>
</evidence>
<feature type="transmembrane region" description="Helical" evidence="7">
    <location>
        <begin position="216"/>
        <end position="238"/>
    </location>
</feature>
<dbReference type="GO" id="GO:0005886">
    <property type="term" value="C:plasma membrane"/>
    <property type="evidence" value="ECO:0007669"/>
    <property type="project" value="UniProtKB-SubCell"/>
</dbReference>
<evidence type="ECO:0000256" key="7">
    <source>
        <dbReference type="RuleBase" id="RU363032"/>
    </source>
</evidence>
<keyword evidence="4 7" id="KW-0812">Transmembrane</keyword>
<dbReference type="EMBL" id="DTFF01000063">
    <property type="protein sequence ID" value="HGI88159.1"/>
    <property type="molecule type" value="Genomic_DNA"/>
</dbReference>
<evidence type="ECO:0000256" key="3">
    <source>
        <dbReference type="ARBA" id="ARBA00022475"/>
    </source>
</evidence>
<evidence type="ECO:0000256" key="2">
    <source>
        <dbReference type="ARBA" id="ARBA00022448"/>
    </source>
</evidence>
<dbReference type="Gene3D" id="1.10.3720.10">
    <property type="entry name" value="MetI-like"/>
    <property type="match status" value="1"/>
</dbReference>
<keyword evidence="5 7" id="KW-1133">Transmembrane helix</keyword>
<accession>A0A7C4BCP4</accession>
<dbReference type="PROSITE" id="PS50928">
    <property type="entry name" value="ABC_TM1"/>
    <property type="match status" value="1"/>
</dbReference>
<dbReference type="Pfam" id="PF00528">
    <property type="entry name" value="BPD_transp_1"/>
    <property type="match status" value="1"/>
</dbReference>
<organism evidence="9">
    <name type="scientific">Ignisphaera aggregans</name>
    <dbReference type="NCBI Taxonomy" id="334771"/>
    <lineage>
        <taxon>Archaea</taxon>
        <taxon>Thermoproteota</taxon>
        <taxon>Thermoprotei</taxon>
        <taxon>Desulfurococcales</taxon>
        <taxon>Desulfurococcaceae</taxon>
        <taxon>Ignisphaera</taxon>
    </lineage>
</organism>
<dbReference type="CDD" id="cd06261">
    <property type="entry name" value="TM_PBP2"/>
    <property type="match status" value="1"/>
</dbReference>
<comment type="subcellular location">
    <subcellularLocation>
        <location evidence="1 7">Cell membrane</location>
        <topology evidence="1 7">Multi-pass membrane protein</topology>
    </subcellularLocation>
</comment>
<proteinExistence type="inferred from homology"/>
<feature type="transmembrane region" description="Helical" evidence="7">
    <location>
        <begin position="244"/>
        <end position="266"/>
    </location>
</feature>
<dbReference type="SUPFAM" id="SSF161098">
    <property type="entry name" value="MetI-like"/>
    <property type="match status" value="1"/>
</dbReference>
<feature type="domain" description="ABC transmembrane type-1" evidence="8">
    <location>
        <begin position="74"/>
        <end position="266"/>
    </location>
</feature>
<gene>
    <name evidence="9" type="ORF">ENV14_07240</name>
</gene>
<dbReference type="PANTHER" id="PTHR43386:SF1">
    <property type="entry name" value="D,D-DIPEPTIDE TRANSPORT SYSTEM PERMEASE PROTEIN DDPC-RELATED"/>
    <property type="match status" value="1"/>
</dbReference>
<protein>
    <submittedName>
        <fullName evidence="9">ABC transporter permease</fullName>
    </submittedName>
</protein>
<keyword evidence="3" id="KW-1003">Cell membrane</keyword>
<feature type="transmembrane region" description="Helical" evidence="7">
    <location>
        <begin position="113"/>
        <end position="132"/>
    </location>
</feature>
<dbReference type="AlphaFoldDB" id="A0A7C4BCP4"/>
<sequence>MPEFKIPGILRVKKFVAGFAIFIAIVLIGMLGPHIYPADPTKMVDRRYLPPLEKYPLGTDALGRDALAQLIHGIRGSLLVGATASGIALALAIFLGTIAAVFGGLIDKAIMTISEIFIILPAILLMMLLAAYLPERNLWIVAMVIGVTSWGGWARGFRSRTMSVLSSEYINMAVLSGASRISIIVRDIVPVISPYILAAFAMLFSYAVMSEVGLTIIGVGMTKDVTLGLIIYIAQLYANITQGIWWTFVPASLVMVMIYLSLYTIAISLDEYFSPRVGTA</sequence>
<keyword evidence="6 7" id="KW-0472">Membrane</keyword>
<evidence type="ECO:0000256" key="4">
    <source>
        <dbReference type="ARBA" id="ARBA00022692"/>
    </source>
</evidence>
<comment type="caution">
    <text evidence="9">The sequence shown here is derived from an EMBL/GenBank/DDBJ whole genome shotgun (WGS) entry which is preliminary data.</text>
</comment>
<evidence type="ECO:0000259" key="8">
    <source>
        <dbReference type="PROSITE" id="PS50928"/>
    </source>
</evidence>
<feature type="transmembrane region" description="Helical" evidence="7">
    <location>
        <begin position="15"/>
        <end position="36"/>
    </location>
</feature>
<feature type="transmembrane region" description="Helical" evidence="7">
    <location>
        <begin position="191"/>
        <end position="209"/>
    </location>
</feature>
<evidence type="ECO:0000256" key="6">
    <source>
        <dbReference type="ARBA" id="ARBA00023136"/>
    </source>
</evidence>
<feature type="transmembrane region" description="Helical" evidence="7">
    <location>
        <begin position="138"/>
        <end position="157"/>
    </location>
</feature>
<dbReference type="InterPro" id="IPR035906">
    <property type="entry name" value="MetI-like_sf"/>
</dbReference>